<reference evidence="2" key="2">
    <citation type="submission" date="2023-01" db="EMBL/GenBank/DDBJ databases">
        <authorList>
            <person name="Sun Q."/>
            <person name="Evtushenko L."/>
        </authorList>
    </citation>
    <scope>NUCLEOTIDE SEQUENCE</scope>
    <source>
        <strain evidence="2">VKM Ac-2007</strain>
    </source>
</reference>
<evidence type="ECO:0000256" key="1">
    <source>
        <dbReference type="SAM" id="Phobius"/>
    </source>
</evidence>
<sequence length="74" mass="7585">MSESDKTTASEIGTVGDALTVRTLGNVALVLAVAVAVFALILYQEISTNALLGMLILTGVGVGLRIEAAVRLRG</sequence>
<reference evidence="2" key="1">
    <citation type="journal article" date="2014" name="Int. J. Syst. Evol. Microbiol.">
        <title>Complete genome sequence of Corynebacterium casei LMG S-19264T (=DSM 44701T), isolated from a smear-ripened cheese.</title>
        <authorList>
            <consortium name="US DOE Joint Genome Institute (JGI-PGF)"/>
            <person name="Walter F."/>
            <person name="Albersmeier A."/>
            <person name="Kalinowski J."/>
            <person name="Ruckert C."/>
        </authorList>
    </citation>
    <scope>NUCLEOTIDE SEQUENCE</scope>
    <source>
        <strain evidence="2">VKM Ac-2007</strain>
    </source>
</reference>
<feature type="transmembrane region" description="Helical" evidence="1">
    <location>
        <begin position="50"/>
        <end position="70"/>
    </location>
</feature>
<accession>A0A9W6HVS0</accession>
<dbReference type="RefSeq" id="WP_271215786.1">
    <property type="nucleotide sequence ID" value="NZ_BAAAVD010000006.1"/>
</dbReference>
<organism evidence="2 3">
    <name type="scientific">Streptosporangium carneum</name>
    <dbReference type="NCBI Taxonomy" id="47481"/>
    <lineage>
        <taxon>Bacteria</taxon>
        <taxon>Bacillati</taxon>
        <taxon>Actinomycetota</taxon>
        <taxon>Actinomycetes</taxon>
        <taxon>Streptosporangiales</taxon>
        <taxon>Streptosporangiaceae</taxon>
        <taxon>Streptosporangium</taxon>
    </lineage>
</organism>
<protein>
    <submittedName>
        <fullName evidence="2">Uncharacterized protein</fullName>
    </submittedName>
</protein>
<gene>
    <name evidence="2" type="ORF">GCM10017600_06350</name>
</gene>
<keyword evidence="1" id="KW-0472">Membrane</keyword>
<keyword evidence="1" id="KW-1133">Transmembrane helix</keyword>
<feature type="transmembrane region" description="Helical" evidence="1">
    <location>
        <begin position="24"/>
        <end position="43"/>
    </location>
</feature>
<comment type="caution">
    <text evidence="2">The sequence shown here is derived from an EMBL/GenBank/DDBJ whole genome shotgun (WGS) entry which is preliminary data.</text>
</comment>
<dbReference type="EMBL" id="BSEV01000001">
    <property type="protein sequence ID" value="GLK07230.1"/>
    <property type="molecule type" value="Genomic_DNA"/>
</dbReference>
<evidence type="ECO:0000313" key="2">
    <source>
        <dbReference type="EMBL" id="GLK07230.1"/>
    </source>
</evidence>
<evidence type="ECO:0000313" key="3">
    <source>
        <dbReference type="Proteomes" id="UP001143474"/>
    </source>
</evidence>
<keyword evidence="1" id="KW-0812">Transmembrane</keyword>
<dbReference type="Proteomes" id="UP001143474">
    <property type="component" value="Unassembled WGS sequence"/>
</dbReference>
<proteinExistence type="predicted"/>
<dbReference type="AlphaFoldDB" id="A0A9W6HVS0"/>
<keyword evidence="3" id="KW-1185">Reference proteome</keyword>
<name>A0A9W6HVS0_9ACTN</name>